<dbReference type="eggNOG" id="KOG1992">
    <property type="taxonomic scope" value="Eukaryota"/>
</dbReference>
<dbReference type="PROSITE" id="PS50166">
    <property type="entry name" value="IMPORTIN_B_NT"/>
    <property type="match status" value="1"/>
</dbReference>
<dbReference type="InterPro" id="IPR016024">
    <property type="entry name" value="ARM-type_fold"/>
</dbReference>
<dbReference type="Pfam" id="PF03810">
    <property type="entry name" value="IBN_N"/>
    <property type="match status" value="1"/>
</dbReference>
<comment type="subcellular location">
    <subcellularLocation>
        <location evidence="2">Cytoplasm</location>
    </subcellularLocation>
    <subcellularLocation>
        <location evidence="1">Nucleus</location>
    </subcellularLocation>
</comment>
<organism evidence="9 10">
    <name type="scientific">Stereum hirsutum (strain FP-91666)</name>
    <name type="common">White-rot fungus</name>
    <dbReference type="NCBI Taxonomy" id="721885"/>
    <lineage>
        <taxon>Eukaryota</taxon>
        <taxon>Fungi</taxon>
        <taxon>Dikarya</taxon>
        <taxon>Basidiomycota</taxon>
        <taxon>Agaricomycotina</taxon>
        <taxon>Agaricomycetes</taxon>
        <taxon>Russulales</taxon>
        <taxon>Stereaceae</taxon>
        <taxon>Stereum</taxon>
    </lineage>
</organism>
<dbReference type="OMA" id="AENEFLM"/>
<gene>
    <name evidence="9" type="ORF">STEHIDRAFT_88289</name>
</gene>
<evidence type="ECO:0000256" key="2">
    <source>
        <dbReference type="ARBA" id="ARBA00004496"/>
    </source>
</evidence>
<dbReference type="Proteomes" id="UP000053927">
    <property type="component" value="Unassembled WGS sequence"/>
</dbReference>
<keyword evidence="5" id="KW-0963">Cytoplasm</keyword>
<evidence type="ECO:0000256" key="6">
    <source>
        <dbReference type="ARBA" id="ARBA00022927"/>
    </source>
</evidence>
<feature type="domain" description="Importin N-terminal" evidence="8">
    <location>
        <begin position="20"/>
        <end position="92"/>
    </location>
</feature>
<name>R7RVR1_STEHR</name>
<keyword evidence="7" id="KW-0539">Nucleus</keyword>
<dbReference type="InterPro" id="IPR001494">
    <property type="entry name" value="Importin-beta_N"/>
</dbReference>
<proteinExistence type="inferred from homology"/>
<dbReference type="PANTHER" id="PTHR10997">
    <property type="entry name" value="IMPORTIN-7, 8, 11"/>
    <property type="match status" value="1"/>
</dbReference>
<dbReference type="GO" id="GO:0005049">
    <property type="term" value="F:nuclear export signal receptor activity"/>
    <property type="evidence" value="ECO:0007669"/>
    <property type="project" value="TreeGrafter"/>
</dbReference>
<evidence type="ECO:0000256" key="1">
    <source>
        <dbReference type="ARBA" id="ARBA00004123"/>
    </source>
</evidence>
<dbReference type="SUPFAM" id="SSF48371">
    <property type="entry name" value="ARM repeat"/>
    <property type="match status" value="1"/>
</dbReference>
<evidence type="ECO:0000313" key="10">
    <source>
        <dbReference type="Proteomes" id="UP000053927"/>
    </source>
</evidence>
<dbReference type="Pfam" id="PF03378">
    <property type="entry name" value="CAS_CSE1"/>
    <property type="match status" value="1"/>
</dbReference>
<reference evidence="10" key="1">
    <citation type="journal article" date="2012" name="Science">
        <title>The Paleozoic origin of enzymatic lignin decomposition reconstructed from 31 fungal genomes.</title>
        <authorList>
            <person name="Floudas D."/>
            <person name="Binder M."/>
            <person name="Riley R."/>
            <person name="Barry K."/>
            <person name="Blanchette R.A."/>
            <person name="Henrissat B."/>
            <person name="Martinez A.T."/>
            <person name="Otillar R."/>
            <person name="Spatafora J.W."/>
            <person name="Yadav J.S."/>
            <person name="Aerts A."/>
            <person name="Benoit I."/>
            <person name="Boyd A."/>
            <person name="Carlson A."/>
            <person name="Copeland A."/>
            <person name="Coutinho P.M."/>
            <person name="de Vries R.P."/>
            <person name="Ferreira P."/>
            <person name="Findley K."/>
            <person name="Foster B."/>
            <person name="Gaskell J."/>
            <person name="Glotzer D."/>
            <person name="Gorecki P."/>
            <person name="Heitman J."/>
            <person name="Hesse C."/>
            <person name="Hori C."/>
            <person name="Igarashi K."/>
            <person name="Jurgens J.A."/>
            <person name="Kallen N."/>
            <person name="Kersten P."/>
            <person name="Kohler A."/>
            <person name="Kuees U."/>
            <person name="Kumar T.K.A."/>
            <person name="Kuo A."/>
            <person name="LaButti K."/>
            <person name="Larrondo L.F."/>
            <person name="Lindquist E."/>
            <person name="Ling A."/>
            <person name="Lombard V."/>
            <person name="Lucas S."/>
            <person name="Lundell T."/>
            <person name="Martin R."/>
            <person name="McLaughlin D.J."/>
            <person name="Morgenstern I."/>
            <person name="Morin E."/>
            <person name="Murat C."/>
            <person name="Nagy L.G."/>
            <person name="Nolan M."/>
            <person name="Ohm R.A."/>
            <person name="Patyshakuliyeva A."/>
            <person name="Rokas A."/>
            <person name="Ruiz-Duenas F.J."/>
            <person name="Sabat G."/>
            <person name="Salamov A."/>
            <person name="Samejima M."/>
            <person name="Schmutz J."/>
            <person name="Slot J.C."/>
            <person name="St John F."/>
            <person name="Stenlid J."/>
            <person name="Sun H."/>
            <person name="Sun S."/>
            <person name="Syed K."/>
            <person name="Tsang A."/>
            <person name="Wiebenga A."/>
            <person name="Young D."/>
            <person name="Pisabarro A."/>
            <person name="Eastwood D.C."/>
            <person name="Martin F."/>
            <person name="Cullen D."/>
            <person name="Grigoriev I.V."/>
            <person name="Hibbett D.S."/>
        </authorList>
    </citation>
    <scope>NUCLEOTIDE SEQUENCE [LARGE SCALE GENOMIC DNA]</scope>
    <source>
        <strain evidence="10">FP-91666</strain>
    </source>
</reference>
<comment type="similarity">
    <text evidence="3">Belongs to the XPO2/CSE1 family.</text>
</comment>
<dbReference type="GO" id="GO:0005635">
    <property type="term" value="C:nuclear envelope"/>
    <property type="evidence" value="ECO:0007669"/>
    <property type="project" value="TreeGrafter"/>
</dbReference>
<evidence type="ECO:0000259" key="8">
    <source>
        <dbReference type="PROSITE" id="PS50166"/>
    </source>
</evidence>
<evidence type="ECO:0000256" key="7">
    <source>
        <dbReference type="ARBA" id="ARBA00023242"/>
    </source>
</evidence>
<dbReference type="InterPro" id="IPR013713">
    <property type="entry name" value="XPO2_central"/>
</dbReference>
<keyword evidence="4" id="KW-0813">Transport</keyword>
<evidence type="ECO:0000256" key="5">
    <source>
        <dbReference type="ARBA" id="ARBA00022490"/>
    </source>
</evidence>
<dbReference type="KEGG" id="shs:STEHIDRAFT_88289"/>
<dbReference type="Pfam" id="PF08506">
    <property type="entry name" value="Cse1"/>
    <property type="match status" value="1"/>
</dbReference>
<dbReference type="PANTHER" id="PTHR10997:SF8">
    <property type="entry name" value="EXPORTIN-2"/>
    <property type="match status" value="1"/>
</dbReference>
<dbReference type="Gene3D" id="1.25.10.10">
    <property type="entry name" value="Leucine-rich Repeat Variant"/>
    <property type="match status" value="1"/>
</dbReference>
<protein>
    <submittedName>
        <fullName evidence="9">Importin alpha re-exporter</fullName>
    </submittedName>
</protein>
<dbReference type="GO" id="GO:0006606">
    <property type="term" value="P:protein import into nucleus"/>
    <property type="evidence" value="ECO:0007669"/>
    <property type="project" value="TreeGrafter"/>
</dbReference>
<accession>R7RVR1</accession>
<dbReference type="SMART" id="SM00913">
    <property type="entry name" value="IBN_N"/>
    <property type="match status" value="1"/>
</dbReference>
<evidence type="ECO:0000313" key="9">
    <source>
        <dbReference type="EMBL" id="EIM79251.1"/>
    </source>
</evidence>
<dbReference type="InterPro" id="IPR005043">
    <property type="entry name" value="XPO2_C"/>
</dbReference>
<evidence type="ECO:0000256" key="4">
    <source>
        <dbReference type="ARBA" id="ARBA00022448"/>
    </source>
</evidence>
<keyword evidence="6" id="KW-0653">Protein transport</keyword>
<dbReference type="GO" id="GO:0005829">
    <property type="term" value="C:cytosol"/>
    <property type="evidence" value="ECO:0007669"/>
    <property type="project" value="TreeGrafter"/>
</dbReference>
<dbReference type="RefSeq" id="XP_007311698.1">
    <property type="nucleotide sequence ID" value="XM_007311636.1"/>
</dbReference>
<dbReference type="GO" id="GO:0006611">
    <property type="term" value="P:protein export from nucleus"/>
    <property type="evidence" value="ECO:0007669"/>
    <property type="project" value="TreeGrafter"/>
</dbReference>
<dbReference type="OrthoDB" id="3268246at2759"/>
<sequence length="1003" mass="110094">MADIPSLLLASLDPHNRKQAEQSLQAYSLQPSFTTNLLQLVLAPSQNRAVRLAGSVYLKNLVKGRWFDDDENTVSDADKAALKAQLLPAMLALSAQSDRGLRAQIAETVTIVAKYDFPHAWPDLMDQIVSSLSATDFTLNISVLETAHSIFAPWRSETRSDSLFSTIIMVIQKFFAPFHQLFEHTFTQISSAPPSTTKEQKEQLETYGQTMALLCEIYYDLTCQDVAPEFEDLHARFFDASEGWFLKLMAWDPKELEVDPDDVTPSIPNKIRTSILEIAEMYVKLYPELLASTSSIEAFIHTIWSLLSPSSSSSSSSSSSHLPLTPSTSPLTSQSLRFLSTSIRSGTSTPLFLLPSTLHSLISGIIVPTVEMREEEMERFEDGPLGWVREGMGGVEVVGARGSAGDCVRALVGGGEKPGGAKEVMEVVGGWIGRGLEEAKANSGGEGWRKKDAAIYLFESVAALGSTSTMGVTSTNPLVDIVQFFSDNIFADLQADPGSVHPILQVDAIRYLWTFRNQLTKEQLLSVLPLLARHLASDNVAVYTYAAVAIDRILVIRSGNVPMFTHVDVQEFAPQLLGILFAKMEAGGSPEKVAENEFLMRCAMRLIATSRHTLIDGYEALLARLVNILGIISKNPSNPNFDQYIFESVSMLIRFVGPNKPGSIVVLESFLFDPFTYIIQQDIDQYIPYVFQILAQMLDLHTGVPTAYRALLPHLLMPAIWQQKGSVPGLVKLLKAFLARDSAQMVQTGSFTSVLAVVQQRLIPSKLNDGWGFELLQAVVSYVPMSALGQYLKPIFLTLLTRLQTSKTDLYVYNFVYFLMYCMAVQTDGLTPDVVIGAMESMQPGLWSQICTTFVVAQTPKMLAKDRKLAVVGLTKMLTQSSTMLQEPNVNAWPSAFEGLVELFKDPKVFTSPSAADNDASLTAIDFEEQSAGYQAAYSKLAGAENAPVDPVAYVTDVRDFVGKELERLVKAEPGVRGLMGSARAEVVEPFVVGMTGAGYGLT</sequence>
<dbReference type="AlphaFoldDB" id="R7RVR1"/>
<dbReference type="InterPro" id="IPR011989">
    <property type="entry name" value="ARM-like"/>
</dbReference>
<keyword evidence="10" id="KW-1185">Reference proteome</keyword>
<dbReference type="GO" id="GO:0031267">
    <property type="term" value="F:small GTPase binding"/>
    <property type="evidence" value="ECO:0007669"/>
    <property type="project" value="InterPro"/>
</dbReference>
<dbReference type="EMBL" id="JH687407">
    <property type="protein sequence ID" value="EIM79251.1"/>
    <property type="molecule type" value="Genomic_DNA"/>
</dbReference>
<dbReference type="GeneID" id="18807552"/>
<evidence type="ECO:0000256" key="3">
    <source>
        <dbReference type="ARBA" id="ARBA00008669"/>
    </source>
</evidence>